<dbReference type="EMBL" id="CP000268">
    <property type="protein sequence ID" value="ABD72170.1"/>
    <property type="molecule type" value="Genomic_DNA"/>
</dbReference>
<sequence>MQLAFASNHEINASTVGKMMPGNGNPARGRVRPRAVTSDRYGQWSPDMIDREKFHRNRHVSSLHGVQAEKARLLYEAYAYLHFKRFNTKPIDCIMQMVSADGMYRVPRQTVNEDGAEILLPIGLFGMPFEQAFCEFCNDMEALYAEGGKQRLAWAQKGMNCHRAEILEQAMRSFSPMAQFGERWHSLQNHGELALAA</sequence>
<reference evidence="3" key="1">
    <citation type="submission" date="2006-02" db="EMBL/GenBank/DDBJ databases">
        <title>Complete sequence of plasmid 1 of Rhodoferax ferrireducens DSM 15236.</title>
        <authorList>
            <person name="Copeland A."/>
            <person name="Lucas S."/>
            <person name="Lapidus A."/>
            <person name="Barry K."/>
            <person name="Detter J.C."/>
            <person name="Glavina del Rio T."/>
            <person name="Hammon N."/>
            <person name="Israni S."/>
            <person name="Pitluck S."/>
            <person name="Brettin T."/>
            <person name="Bruce D."/>
            <person name="Han C."/>
            <person name="Tapia R."/>
            <person name="Gilna P."/>
            <person name="Kiss H."/>
            <person name="Schmutz J."/>
            <person name="Larimer F."/>
            <person name="Land M."/>
            <person name="Kyrpides N."/>
            <person name="Ivanova N."/>
            <person name="Richardson P."/>
        </authorList>
    </citation>
    <scope>NUCLEOTIDE SEQUENCE [LARGE SCALE GENOMIC DNA]</scope>
    <source>
        <strain evidence="3">ATCC BAA-621 / DSM 15236 / T118</strain>
        <plasmid evidence="3">Plasmid pDSM15236</plasmid>
    </source>
</reference>
<evidence type="ECO:0000313" key="2">
    <source>
        <dbReference type="EMBL" id="ABD72170.1"/>
    </source>
</evidence>
<dbReference type="AlphaFoldDB" id="Q21PX5"/>
<evidence type="ECO:0000256" key="1">
    <source>
        <dbReference type="SAM" id="MobiDB-lite"/>
    </source>
</evidence>
<protein>
    <submittedName>
        <fullName evidence="2">Uncharacterized protein</fullName>
    </submittedName>
</protein>
<organism evidence="2 3">
    <name type="scientific">Albidiferax ferrireducens (strain ATCC BAA-621 / DSM 15236 / T118)</name>
    <name type="common">Rhodoferax ferrireducens</name>
    <dbReference type="NCBI Taxonomy" id="338969"/>
    <lineage>
        <taxon>Bacteria</taxon>
        <taxon>Pseudomonadati</taxon>
        <taxon>Pseudomonadota</taxon>
        <taxon>Betaproteobacteria</taxon>
        <taxon>Burkholderiales</taxon>
        <taxon>Comamonadaceae</taxon>
        <taxon>Rhodoferax</taxon>
    </lineage>
</organism>
<proteinExistence type="predicted"/>
<gene>
    <name evidence="2" type="ordered locus">Rfer_4485</name>
</gene>
<dbReference type="RefSeq" id="WP_011458569.1">
    <property type="nucleotide sequence ID" value="NC_007901.1"/>
</dbReference>
<dbReference type="KEGG" id="rfr:Rfer_4485"/>
<dbReference type="Proteomes" id="UP000008332">
    <property type="component" value="Plasmid unnamed1"/>
</dbReference>
<keyword evidence="3" id="KW-1185">Reference proteome</keyword>
<geneLocation type="plasmid" evidence="3">
    <name>pDSM15236</name>
</geneLocation>
<keyword evidence="2" id="KW-0614">Plasmid</keyword>
<accession>Q21PX5</accession>
<feature type="region of interest" description="Disordered" evidence="1">
    <location>
        <begin position="15"/>
        <end position="36"/>
    </location>
</feature>
<dbReference type="HOGENOM" id="CLU_1383204_0_0_4"/>
<evidence type="ECO:0000313" key="3">
    <source>
        <dbReference type="Proteomes" id="UP000008332"/>
    </source>
</evidence>
<name>Q21PX5_ALBFT</name>